<proteinExistence type="predicted"/>
<keyword evidence="4 5" id="KW-0472">Membrane</keyword>
<reference evidence="6 7" key="1">
    <citation type="submission" date="2016-10" db="EMBL/GenBank/DDBJ databases">
        <authorList>
            <person name="de Groot N.N."/>
        </authorList>
    </citation>
    <scope>NUCLEOTIDE SEQUENCE [LARGE SCALE GENOMIC DNA]</scope>
    <source>
        <strain evidence="6 7">IBRC-M10418</strain>
    </source>
</reference>
<gene>
    <name evidence="6" type="ORF">SAMN05192561_1079</name>
</gene>
<evidence type="ECO:0000256" key="4">
    <source>
        <dbReference type="ARBA" id="ARBA00023136"/>
    </source>
</evidence>
<evidence type="ECO:0000256" key="1">
    <source>
        <dbReference type="ARBA" id="ARBA00004141"/>
    </source>
</evidence>
<dbReference type="OrthoDB" id="340328at2157"/>
<dbReference type="STRING" id="1267564.SAMN05192561_1079"/>
<keyword evidence="3 5" id="KW-1133">Transmembrane helix</keyword>
<sequence length="139" mass="14415">MALETAAGGLAFLVGRLVFGILLAFMGLSHFTGLDGMSGYADAKGVPAPRLAVIVSGLMLIMGGLAIALGVYPLLGAAAIALFFLVVTPVMHDFWTVDDPEQRQSEMTDFLKNATLFGAALVVAALSGTAWPYALNIGL</sequence>
<dbReference type="AlphaFoldDB" id="A0A1H6JA58"/>
<dbReference type="InterPro" id="IPR032808">
    <property type="entry name" value="DoxX"/>
</dbReference>
<name>A0A1H6JA58_9EURY</name>
<feature type="transmembrane region" description="Helical" evidence="5">
    <location>
        <begin position="74"/>
        <end position="95"/>
    </location>
</feature>
<dbReference type="RefSeq" id="WP_092817269.1">
    <property type="nucleotide sequence ID" value="NZ_FNWU01000007.1"/>
</dbReference>
<evidence type="ECO:0000313" key="7">
    <source>
        <dbReference type="Proteomes" id="UP000199215"/>
    </source>
</evidence>
<protein>
    <submittedName>
        <fullName evidence="6">DoxX protein</fullName>
    </submittedName>
</protein>
<feature type="transmembrane region" description="Helical" evidence="5">
    <location>
        <begin position="116"/>
        <end position="134"/>
    </location>
</feature>
<dbReference type="GO" id="GO:0016020">
    <property type="term" value="C:membrane"/>
    <property type="evidence" value="ECO:0007669"/>
    <property type="project" value="UniProtKB-SubCell"/>
</dbReference>
<evidence type="ECO:0000256" key="2">
    <source>
        <dbReference type="ARBA" id="ARBA00022692"/>
    </source>
</evidence>
<dbReference type="Proteomes" id="UP000199215">
    <property type="component" value="Unassembled WGS sequence"/>
</dbReference>
<organism evidence="6 7">
    <name type="scientific">Halopenitus malekzadehii</name>
    <dbReference type="NCBI Taxonomy" id="1267564"/>
    <lineage>
        <taxon>Archaea</taxon>
        <taxon>Methanobacteriati</taxon>
        <taxon>Methanobacteriota</taxon>
        <taxon>Stenosarchaea group</taxon>
        <taxon>Halobacteria</taxon>
        <taxon>Halobacteriales</taxon>
        <taxon>Haloferacaceae</taxon>
        <taxon>Halopenitus</taxon>
    </lineage>
</organism>
<evidence type="ECO:0000256" key="3">
    <source>
        <dbReference type="ARBA" id="ARBA00022989"/>
    </source>
</evidence>
<comment type="subcellular location">
    <subcellularLocation>
        <location evidence="1">Membrane</location>
        <topology evidence="1">Multi-pass membrane protein</topology>
    </subcellularLocation>
</comment>
<keyword evidence="2 5" id="KW-0812">Transmembrane</keyword>
<feature type="transmembrane region" description="Helical" evidence="5">
    <location>
        <begin position="6"/>
        <end position="28"/>
    </location>
</feature>
<evidence type="ECO:0000256" key="5">
    <source>
        <dbReference type="SAM" id="Phobius"/>
    </source>
</evidence>
<dbReference type="Pfam" id="PF07681">
    <property type="entry name" value="DoxX"/>
    <property type="match status" value="1"/>
</dbReference>
<evidence type="ECO:0000313" key="6">
    <source>
        <dbReference type="EMBL" id="SEH55869.1"/>
    </source>
</evidence>
<accession>A0A1H6JA58</accession>
<dbReference type="EMBL" id="FNWU01000007">
    <property type="protein sequence ID" value="SEH55869.1"/>
    <property type="molecule type" value="Genomic_DNA"/>
</dbReference>
<keyword evidence="7" id="KW-1185">Reference proteome</keyword>
<feature type="transmembrane region" description="Helical" evidence="5">
    <location>
        <begin position="48"/>
        <end position="68"/>
    </location>
</feature>